<comment type="function">
    <text evidence="3">Participates in chromosomal partition during cell division. May act via the formation of a condensin-like complex containing Smc and ScpB that pull DNA away from mid-cell into both cell halves.</text>
</comment>
<keyword evidence="1 3" id="KW-0159">Chromosome partition</keyword>
<dbReference type="HAMAP" id="MF_01805">
    <property type="entry name" value="ScpA"/>
    <property type="match status" value="1"/>
</dbReference>
<dbReference type="Gene3D" id="6.10.250.2410">
    <property type="match status" value="1"/>
</dbReference>
<reference evidence="5" key="1">
    <citation type="submission" date="2016-11" db="EMBL/GenBank/DDBJ databases">
        <authorList>
            <person name="Varghese N."/>
            <person name="Submissions S."/>
        </authorList>
    </citation>
    <scope>NUCLEOTIDE SEQUENCE [LARGE SCALE GENOMIC DNA]</scope>
    <source>
        <strain evidence="5">USBA-503</strain>
    </source>
</reference>
<dbReference type="PANTHER" id="PTHR33969">
    <property type="entry name" value="SEGREGATION AND CONDENSATION PROTEIN A"/>
    <property type="match status" value="1"/>
</dbReference>
<evidence type="ECO:0000313" key="4">
    <source>
        <dbReference type="EMBL" id="SHK42183.1"/>
    </source>
</evidence>
<comment type="subunit">
    <text evidence="3">Component of a cohesin-like complex composed of ScpA, ScpB and the Smc homodimer, in which ScpA and ScpB bind to the head domain of Smc. The presence of the three proteins is required for the association of the complex with DNA.</text>
</comment>
<dbReference type="GO" id="GO:0007059">
    <property type="term" value="P:chromosome segregation"/>
    <property type="evidence" value="ECO:0007669"/>
    <property type="project" value="UniProtKB-UniRule"/>
</dbReference>
<evidence type="ECO:0000256" key="1">
    <source>
        <dbReference type="ARBA" id="ARBA00022829"/>
    </source>
</evidence>
<keyword evidence="3" id="KW-0132">Cell division</keyword>
<dbReference type="PANTHER" id="PTHR33969:SF2">
    <property type="entry name" value="SEGREGATION AND CONDENSATION PROTEIN A"/>
    <property type="match status" value="1"/>
</dbReference>
<dbReference type="InterPro" id="IPR003768">
    <property type="entry name" value="ScpA"/>
</dbReference>
<dbReference type="OrthoDB" id="9811016at2"/>
<accession>A0A1M6SBP8</accession>
<keyword evidence="3" id="KW-0963">Cytoplasm</keyword>
<keyword evidence="3" id="KW-0131">Cell cycle</keyword>
<evidence type="ECO:0000313" key="5">
    <source>
        <dbReference type="Proteomes" id="UP000184016"/>
    </source>
</evidence>
<comment type="similarity">
    <text evidence="3">Belongs to the ScpA family.</text>
</comment>
<dbReference type="Pfam" id="PF02616">
    <property type="entry name" value="SMC_ScpA"/>
    <property type="match status" value="1"/>
</dbReference>
<protein>
    <recommendedName>
        <fullName evidence="2 3">Segregation and condensation protein A</fullName>
    </recommendedName>
</protein>
<dbReference type="GO" id="GO:0005737">
    <property type="term" value="C:cytoplasm"/>
    <property type="evidence" value="ECO:0007669"/>
    <property type="project" value="UniProtKB-SubCell"/>
</dbReference>
<dbReference type="GO" id="GO:0051301">
    <property type="term" value="P:cell division"/>
    <property type="evidence" value="ECO:0007669"/>
    <property type="project" value="UniProtKB-KW"/>
</dbReference>
<proteinExistence type="inferred from homology"/>
<dbReference type="Proteomes" id="UP000184016">
    <property type="component" value="Unassembled WGS sequence"/>
</dbReference>
<dbReference type="RefSeq" id="WP_072874239.1">
    <property type="nucleotide sequence ID" value="NZ_FRAF01000013.1"/>
</dbReference>
<dbReference type="STRING" id="1830138.SAMN05443507_11392"/>
<dbReference type="InterPro" id="IPR023093">
    <property type="entry name" value="ScpA-like_C"/>
</dbReference>
<dbReference type="Gene3D" id="1.10.10.580">
    <property type="entry name" value="Structural maintenance of chromosome 1. Chain E"/>
    <property type="match status" value="1"/>
</dbReference>
<evidence type="ECO:0000256" key="2">
    <source>
        <dbReference type="ARBA" id="ARBA00044777"/>
    </source>
</evidence>
<keyword evidence="5" id="KW-1185">Reference proteome</keyword>
<sequence length="265" mass="30734">MESSEGVYILSIGDFNGPLDLLLHLIRKQEIDIHNIPIVQITEQYMAYLDTLPESYLEQASEFVVMAATLLAIKSRMLLPKSKKQDEDEDEMDPRAELVEQLIEYEKIKIASELLKEKQLLRSDLFGRPATDLSPYAPEHLPPLSEMSAWKLFEAMRQLYRRRPKDKPVAAIRAYVARVEDVIEEIKEKLLRLQHCTLRELMYNVYSRSEWVAYFLALLELMRYQQIYCYQSELFGDITIISKLSDESLQTMAETATTSETKNGG</sequence>
<organism evidence="4 5">
    <name type="scientific">Alicyclobacillus tolerans</name>
    <dbReference type="NCBI Taxonomy" id="90970"/>
    <lineage>
        <taxon>Bacteria</taxon>
        <taxon>Bacillati</taxon>
        <taxon>Bacillota</taxon>
        <taxon>Bacilli</taxon>
        <taxon>Bacillales</taxon>
        <taxon>Alicyclobacillaceae</taxon>
        <taxon>Alicyclobacillus</taxon>
    </lineage>
</organism>
<dbReference type="AlphaFoldDB" id="A0A1M6SBP8"/>
<name>A0A1M6SBP8_9BACL</name>
<dbReference type="EMBL" id="FRAF01000013">
    <property type="protein sequence ID" value="SHK42183.1"/>
    <property type="molecule type" value="Genomic_DNA"/>
</dbReference>
<dbReference type="GO" id="GO:0006260">
    <property type="term" value="P:DNA replication"/>
    <property type="evidence" value="ECO:0007669"/>
    <property type="project" value="UniProtKB-UniRule"/>
</dbReference>
<evidence type="ECO:0000256" key="3">
    <source>
        <dbReference type="HAMAP-Rule" id="MF_01805"/>
    </source>
</evidence>
<comment type="subcellular location">
    <subcellularLocation>
        <location evidence="3">Cytoplasm</location>
    </subcellularLocation>
    <text evidence="3">Associated with two foci at the outer edges of the nucleoid region in young cells, and at four foci within both cell halves in older cells.</text>
</comment>
<gene>
    <name evidence="3" type="primary">scpA</name>
    <name evidence="4" type="ORF">SAMN05443507_11392</name>
</gene>